<dbReference type="AlphaFoldDB" id="A0A1I0XTR9"/>
<accession>A0A1I0XTR9</accession>
<dbReference type="EMBL" id="FOJY01000007">
    <property type="protein sequence ID" value="SFB03836.1"/>
    <property type="molecule type" value="Genomic_DNA"/>
</dbReference>
<evidence type="ECO:0000313" key="2">
    <source>
        <dbReference type="Proteomes" id="UP000198838"/>
    </source>
</evidence>
<dbReference type="PANTHER" id="PTHR43686:SF1">
    <property type="entry name" value="AMINOTRAN_5 DOMAIN-CONTAINING PROTEIN"/>
    <property type="match status" value="1"/>
</dbReference>
<proteinExistence type="predicted"/>
<dbReference type="Gene3D" id="3.40.50.620">
    <property type="entry name" value="HUPs"/>
    <property type="match status" value="1"/>
</dbReference>
<evidence type="ECO:0000313" key="1">
    <source>
        <dbReference type="EMBL" id="SFB03836.1"/>
    </source>
</evidence>
<dbReference type="STRING" id="1120918.SAMN05216249_107119"/>
<reference evidence="1 2" key="1">
    <citation type="submission" date="2016-10" db="EMBL/GenBank/DDBJ databases">
        <authorList>
            <person name="de Groot N.N."/>
        </authorList>
    </citation>
    <scope>NUCLEOTIDE SEQUENCE [LARGE SCALE GENOMIC DNA]</scope>
    <source>
        <strain evidence="1 2">DSM 5522</strain>
    </source>
</reference>
<dbReference type="InterPro" id="IPR014729">
    <property type="entry name" value="Rossmann-like_a/b/a_fold"/>
</dbReference>
<protein>
    <submittedName>
        <fullName evidence="1">Uncharacterized protein</fullName>
    </submittedName>
</protein>
<keyword evidence="2" id="KW-1185">Reference proteome</keyword>
<dbReference type="Proteomes" id="UP000198838">
    <property type="component" value="Unassembled WGS sequence"/>
</dbReference>
<dbReference type="PANTHER" id="PTHR43686">
    <property type="entry name" value="SULFURTRANSFERASE-RELATED"/>
    <property type="match status" value="1"/>
</dbReference>
<dbReference type="SUPFAM" id="SSF52402">
    <property type="entry name" value="Adenine nucleotide alpha hydrolases-like"/>
    <property type="match status" value="1"/>
</dbReference>
<name>A0A1I0XTR9_9FIRM</name>
<dbReference type="OrthoDB" id="9801054at2"/>
<gene>
    <name evidence="1" type="ORF">SAMN05216249_107119</name>
</gene>
<organism evidence="1 2">
    <name type="scientific">Acetitomaculum ruminis DSM 5522</name>
    <dbReference type="NCBI Taxonomy" id="1120918"/>
    <lineage>
        <taxon>Bacteria</taxon>
        <taxon>Bacillati</taxon>
        <taxon>Bacillota</taxon>
        <taxon>Clostridia</taxon>
        <taxon>Lachnospirales</taxon>
        <taxon>Lachnospiraceae</taxon>
        <taxon>Acetitomaculum</taxon>
    </lineage>
</organism>
<sequence>MDYKEIERSINKTYRKKIWSKFIKGIKNYSLIDENDRILSIVSGDLKSDLTAFLLNQLKKYGEKSFELKFLQIDKDLNITLFDEYEKVSLFSGERGFNKEFNGEIKKKIISKAKESGFNKIAIGLNFDDCVKKTLKSMLFEGKIDTYLPDEKEESLRIISPLYLIKDENIYAFTEFNGLSYKKKEKDYLDKLIDKFRIESPFIDSNIFKSVENVNLSTVISYIEDGKKVSFLDNY</sequence>
<dbReference type="RefSeq" id="WP_092871844.1">
    <property type="nucleotide sequence ID" value="NZ_FOJY01000007.1"/>
</dbReference>